<sequence>MTLPVPETMSPPQQDPEPSRRRHAEPEDCLVLSELNPRMVIDHLDDEGQPLDVLTFGSVREICPKCQSGHLKLVLRQSSVRVAHLFCADCASCFDAHYPNGAPALTI</sequence>
<dbReference type="AlphaFoldDB" id="A0A7X3G5G8"/>
<feature type="region of interest" description="Disordered" evidence="1">
    <location>
        <begin position="1"/>
        <end position="26"/>
    </location>
</feature>
<reference evidence="2 3" key="1">
    <citation type="submission" date="2019-12" db="EMBL/GenBank/DDBJ databases">
        <authorList>
            <person name="Li C."/>
            <person name="Zhao J."/>
        </authorList>
    </citation>
    <scope>NUCLEOTIDE SEQUENCE [LARGE SCALE GENOMIC DNA]</scope>
    <source>
        <strain evidence="2 3">NEAU-DD11</strain>
    </source>
</reference>
<gene>
    <name evidence="2" type="ORF">GPY61_28695</name>
</gene>
<evidence type="ECO:0000313" key="3">
    <source>
        <dbReference type="Proteomes" id="UP000443353"/>
    </source>
</evidence>
<keyword evidence="3" id="KW-1185">Reference proteome</keyword>
<evidence type="ECO:0000313" key="2">
    <source>
        <dbReference type="EMBL" id="MVW63913.1"/>
    </source>
</evidence>
<dbReference type="Proteomes" id="UP000443353">
    <property type="component" value="Unassembled WGS sequence"/>
</dbReference>
<organism evidence="2 3">
    <name type="scientific">Massilia cellulosiltytica</name>
    <dbReference type="NCBI Taxonomy" id="2683234"/>
    <lineage>
        <taxon>Bacteria</taxon>
        <taxon>Pseudomonadati</taxon>
        <taxon>Pseudomonadota</taxon>
        <taxon>Betaproteobacteria</taxon>
        <taxon>Burkholderiales</taxon>
        <taxon>Oxalobacteraceae</taxon>
        <taxon>Telluria group</taxon>
        <taxon>Massilia</taxon>
    </lineage>
</organism>
<accession>A0A7X3G5G8</accession>
<dbReference type="EMBL" id="WSES01000010">
    <property type="protein sequence ID" value="MVW63913.1"/>
    <property type="molecule type" value="Genomic_DNA"/>
</dbReference>
<comment type="caution">
    <text evidence="2">The sequence shown here is derived from an EMBL/GenBank/DDBJ whole genome shotgun (WGS) entry which is preliminary data.</text>
</comment>
<dbReference type="RefSeq" id="WP_082577584.1">
    <property type="nucleotide sequence ID" value="NZ_CP168562.1"/>
</dbReference>
<proteinExistence type="predicted"/>
<protein>
    <submittedName>
        <fullName evidence="2">Uncharacterized protein</fullName>
    </submittedName>
</protein>
<evidence type="ECO:0000256" key="1">
    <source>
        <dbReference type="SAM" id="MobiDB-lite"/>
    </source>
</evidence>
<name>A0A7X3G5G8_9BURK</name>